<keyword evidence="3" id="KW-0560">Oxidoreductase</keyword>
<feature type="binding site" evidence="11">
    <location>
        <begin position="121"/>
        <end position="124"/>
    </location>
    <ligand>
        <name>NAD(+)</name>
        <dbReference type="ChEBI" id="CHEBI:57540"/>
    </ligand>
</feature>
<evidence type="ECO:0000256" key="4">
    <source>
        <dbReference type="ARBA" id="ARBA00023027"/>
    </source>
</evidence>
<protein>
    <recommendedName>
        <fullName evidence="7">Glycerol dehydrogenase</fullName>
        <ecNumber evidence="6">1.1.1.6</ecNumber>
    </recommendedName>
</protein>
<evidence type="ECO:0000256" key="3">
    <source>
        <dbReference type="ARBA" id="ARBA00023002"/>
    </source>
</evidence>
<feature type="binding site" evidence="11">
    <location>
        <position position="41"/>
    </location>
    <ligand>
        <name>NAD(+)</name>
        <dbReference type="ChEBI" id="CHEBI:57540"/>
    </ligand>
</feature>
<feature type="binding site" evidence="11">
    <location>
        <position position="132"/>
    </location>
    <ligand>
        <name>NAD(+)</name>
        <dbReference type="ChEBI" id="CHEBI:57540"/>
    </ligand>
</feature>
<dbReference type="InterPro" id="IPR001670">
    <property type="entry name" value="ADH_Fe/GldA"/>
</dbReference>
<dbReference type="EC" id="1.1.1.6" evidence="6"/>
<feature type="binding site" evidence="9">
    <location>
        <position position="276"/>
    </location>
    <ligand>
        <name>glycerol</name>
        <dbReference type="ChEBI" id="CHEBI:17754"/>
    </ligand>
</feature>
<dbReference type="Gene3D" id="3.40.50.1970">
    <property type="match status" value="1"/>
</dbReference>
<feature type="binding site" evidence="9">
    <location>
        <position position="259"/>
    </location>
    <ligand>
        <name>glycerol</name>
        <dbReference type="ChEBI" id="CHEBI:17754"/>
    </ligand>
</feature>
<comment type="catalytic activity">
    <reaction evidence="8">
        <text>glycerol + NAD(+) = dihydroxyacetone + NADH + H(+)</text>
        <dbReference type="Rhea" id="RHEA:13769"/>
        <dbReference type="ChEBI" id="CHEBI:15378"/>
        <dbReference type="ChEBI" id="CHEBI:16016"/>
        <dbReference type="ChEBI" id="CHEBI:17754"/>
        <dbReference type="ChEBI" id="CHEBI:57540"/>
        <dbReference type="ChEBI" id="CHEBI:57945"/>
        <dbReference type="EC" id="1.1.1.6"/>
    </reaction>
</comment>
<evidence type="ECO:0000256" key="9">
    <source>
        <dbReference type="PIRSR" id="PIRSR000112-1"/>
    </source>
</evidence>
<dbReference type="Pfam" id="PF00465">
    <property type="entry name" value="Fe-ADH"/>
    <property type="match status" value="1"/>
</dbReference>
<dbReference type="CDD" id="cd08170">
    <property type="entry name" value="GlyDH"/>
    <property type="match status" value="1"/>
</dbReference>
<evidence type="ECO:0000256" key="1">
    <source>
        <dbReference type="ARBA" id="ARBA00007358"/>
    </source>
</evidence>
<evidence type="ECO:0000256" key="6">
    <source>
        <dbReference type="ARBA" id="ARBA00039147"/>
    </source>
</evidence>
<dbReference type="PIRSF" id="PIRSF000112">
    <property type="entry name" value="Glycerol_dehydrogenase"/>
    <property type="match status" value="1"/>
</dbReference>
<dbReference type="GO" id="GO:0008888">
    <property type="term" value="F:glycerol dehydrogenase (NAD+) activity"/>
    <property type="evidence" value="ECO:0007669"/>
    <property type="project" value="UniProtKB-EC"/>
</dbReference>
<name>A0A6G4XIY0_9ACTN</name>
<evidence type="ECO:0000313" key="13">
    <source>
        <dbReference type="EMBL" id="NGO77142.1"/>
    </source>
</evidence>
<comment type="cofactor">
    <cofactor evidence="9">
        <name>Zn(2+)</name>
        <dbReference type="ChEBI" id="CHEBI:29105"/>
    </cofactor>
    <text evidence="9">Binds 1 zinc ion per subunit.</text>
</comment>
<comment type="similarity">
    <text evidence="1">Belongs to the iron-containing alcohol dehydrogenase family.</text>
</comment>
<feature type="binding site" evidence="10">
    <location>
        <position position="126"/>
    </location>
    <ligand>
        <name>glycerol</name>
        <dbReference type="ChEBI" id="CHEBI:17754"/>
    </ligand>
</feature>
<dbReference type="Gene3D" id="1.20.1090.10">
    <property type="entry name" value="Dehydroquinate synthase-like - alpha domain"/>
    <property type="match status" value="1"/>
</dbReference>
<dbReference type="Proteomes" id="UP000481109">
    <property type="component" value="Unassembled WGS sequence"/>
</dbReference>
<feature type="binding site" evidence="11">
    <location>
        <begin position="98"/>
        <end position="102"/>
    </location>
    <ligand>
        <name>NAD(+)</name>
        <dbReference type="ChEBI" id="CHEBI:57540"/>
    </ligand>
</feature>
<dbReference type="PANTHER" id="PTHR43616">
    <property type="entry name" value="GLYCEROL DEHYDROGENASE"/>
    <property type="match status" value="1"/>
</dbReference>
<accession>A0A6G4XIY0</accession>
<dbReference type="PANTHER" id="PTHR43616:SF5">
    <property type="entry name" value="GLYCEROL DEHYDROGENASE 1"/>
    <property type="match status" value="1"/>
</dbReference>
<comment type="caution">
    <text evidence="13">The sequence shown here is derived from an EMBL/GenBank/DDBJ whole genome shotgun (WGS) entry which is preliminary data.</text>
</comment>
<evidence type="ECO:0000256" key="8">
    <source>
        <dbReference type="ARBA" id="ARBA00049006"/>
    </source>
</evidence>
<evidence type="ECO:0000313" key="14">
    <source>
        <dbReference type="Proteomes" id="UP000481109"/>
    </source>
</evidence>
<proteinExistence type="inferred from homology"/>
<comment type="pathway">
    <text evidence="5">Polyol metabolism; glycerol fermentation; glycerone phosphate from glycerol (oxidative route): step 1/2.</text>
</comment>
<dbReference type="InterPro" id="IPR016205">
    <property type="entry name" value="Glycerol_DH"/>
</dbReference>
<dbReference type="InterPro" id="IPR018211">
    <property type="entry name" value="ADH_Fe_CS"/>
</dbReference>
<dbReference type="PROSITE" id="PS00913">
    <property type="entry name" value="ADH_IRON_1"/>
    <property type="match status" value="1"/>
</dbReference>
<dbReference type="GO" id="GO:0046872">
    <property type="term" value="F:metal ion binding"/>
    <property type="evidence" value="ECO:0007669"/>
    <property type="project" value="UniProtKB-KW"/>
</dbReference>
<evidence type="ECO:0000256" key="7">
    <source>
        <dbReference type="ARBA" id="ARBA00040132"/>
    </source>
</evidence>
<keyword evidence="14" id="KW-1185">Reference proteome</keyword>
<sequence length="373" mass="38380">MNTVATRMMISPPKYVQGAGAVGTLGEHVARLGENAVVLADNGVWALVDEAVTQSLSAAGVKLTKEIFGGLCTQKEIDRITAVAEQAGADVVIGIGGGTAIDTAKAVGHARGDIAVVSAPTVASTDAPTSALAVIYTEEGAFERYSFFSRNPNLVLVDTQLVAGAPSRFIVSGMGDALATWYEARVCVAAERTAMAGGLATGASLALAKLCWETLMEYGPQARLAAEQHVVTPALEKITEANTLLSGLGFESCGLAAAHGIHNGLTVSHKVHGMMHGEKVNIGTLAQLILEGAPTAELDTYLEFSLAVGLPTTLAGIGLGDADREELLAIGRASTAEGETTHNMPFAVTPQMVADALVGGDAYARAYARKHAA</sequence>
<dbReference type="NCBIfam" id="NF006941">
    <property type="entry name" value="PRK09423.1"/>
    <property type="match status" value="1"/>
</dbReference>
<evidence type="ECO:0000259" key="12">
    <source>
        <dbReference type="Pfam" id="PF00465"/>
    </source>
</evidence>
<dbReference type="EMBL" id="JAAKZW010000055">
    <property type="protein sequence ID" value="NGO77142.1"/>
    <property type="molecule type" value="Genomic_DNA"/>
</dbReference>
<dbReference type="AlphaFoldDB" id="A0A6G4XIY0"/>
<dbReference type="RefSeq" id="WP_165332608.1">
    <property type="nucleotide sequence ID" value="NZ_JAAKZW010000055.1"/>
</dbReference>
<evidence type="ECO:0000256" key="10">
    <source>
        <dbReference type="PIRSR" id="PIRSR000112-2"/>
    </source>
</evidence>
<reference evidence="13 14" key="1">
    <citation type="submission" date="2020-02" db="EMBL/GenBank/DDBJ databases">
        <title>Whole-genome analyses of novel actinobacteria.</title>
        <authorList>
            <person name="Sahin N."/>
            <person name="Tokatli A."/>
        </authorList>
    </citation>
    <scope>NUCLEOTIDE SEQUENCE [LARGE SCALE GENOMIC DNA]</scope>
    <source>
        <strain evidence="13 14">YC504</strain>
    </source>
</reference>
<organism evidence="13 14">
    <name type="scientific">Streptomyces mesophilus</name>
    <dbReference type="NCBI Taxonomy" id="1775132"/>
    <lineage>
        <taxon>Bacteria</taxon>
        <taxon>Bacillati</taxon>
        <taxon>Actinomycetota</taxon>
        <taxon>Actinomycetes</taxon>
        <taxon>Kitasatosporales</taxon>
        <taxon>Streptomycetaceae</taxon>
        <taxon>Streptomyces</taxon>
    </lineage>
</organism>
<evidence type="ECO:0000256" key="2">
    <source>
        <dbReference type="ARBA" id="ARBA00022723"/>
    </source>
</evidence>
<dbReference type="GO" id="GO:0005829">
    <property type="term" value="C:cytosol"/>
    <property type="evidence" value="ECO:0007669"/>
    <property type="project" value="TreeGrafter"/>
</dbReference>
<keyword evidence="2 9" id="KW-0479">Metal-binding</keyword>
<feature type="binding site" evidence="9">
    <location>
        <position position="176"/>
    </location>
    <ligand>
        <name>glycerol</name>
        <dbReference type="ChEBI" id="CHEBI:17754"/>
    </ligand>
</feature>
<gene>
    <name evidence="13" type="ORF">G6045_15955</name>
</gene>
<feature type="binding site" evidence="11">
    <location>
        <position position="136"/>
    </location>
    <ligand>
        <name>NAD(+)</name>
        <dbReference type="ChEBI" id="CHEBI:57540"/>
    </ligand>
</feature>
<dbReference type="SUPFAM" id="SSF56796">
    <property type="entry name" value="Dehydroquinate synthase-like"/>
    <property type="match status" value="1"/>
</dbReference>
<keyword evidence="4 11" id="KW-0520">NAD</keyword>
<feature type="binding site" evidence="11">
    <location>
        <position position="130"/>
    </location>
    <ligand>
        <name>NAD(+)</name>
        <dbReference type="ChEBI" id="CHEBI:57540"/>
    </ligand>
</feature>
<feature type="domain" description="Alcohol dehydrogenase iron-type/glycerol dehydrogenase GldA" evidence="12">
    <location>
        <begin position="12"/>
        <end position="159"/>
    </location>
</feature>
<keyword evidence="9" id="KW-0862">Zinc</keyword>
<evidence type="ECO:0000256" key="5">
    <source>
        <dbReference type="ARBA" id="ARBA00037918"/>
    </source>
</evidence>
<evidence type="ECO:0000256" key="11">
    <source>
        <dbReference type="PIRSR" id="PIRSR000112-3"/>
    </source>
</evidence>